<feature type="transmembrane region" description="Helical" evidence="6">
    <location>
        <begin position="327"/>
        <end position="359"/>
    </location>
</feature>
<keyword evidence="2" id="KW-1003">Cell membrane</keyword>
<feature type="transmembrane region" description="Helical" evidence="6">
    <location>
        <begin position="389"/>
        <end position="408"/>
    </location>
</feature>
<evidence type="ECO:0000256" key="5">
    <source>
        <dbReference type="ARBA" id="ARBA00023136"/>
    </source>
</evidence>
<dbReference type="RefSeq" id="WP_344992736.1">
    <property type="nucleotide sequence ID" value="NZ_BAABFR010000014.1"/>
</dbReference>
<feature type="transmembrane region" description="Helical" evidence="6">
    <location>
        <begin position="414"/>
        <end position="435"/>
    </location>
</feature>
<dbReference type="EMBL" id="BAABFR010000014">
    <property type="protein sequence ID" value="GAA4388205.1"/>
    <property type="molecule type" value="Genomic_DNA"/>
</dbReference>
<evidence type="ECO:0000313" key="8">
    <source>
        <dbReference type="Proteomes" id="UP001500635"/>
    </source>
</evidence>
<organism evidence="7 8">
    <name type="scientific">Tsukamurella soli</name>
    <dbReference type="NCBI Taxonomy" id="644556"/>
    <lineage>
        <taxon>Bacteria</taxon>
        <taxon>Bacillati</taxon>
        <taxon>Actinomycetota</taxon>
        <taxon>Actinomycetes</taxon>
        <taxon>Mycobacteriales</taxon>
        <taxon>Tsukamurellaceae</taxon>
        <taxon>Tsukamurella</taxon>
    </lineage>
</organism>
<dbReference type="PANTHER" id="PTHR23513:SF17">
    <property type="entry name" value="MEMBRANE PROTEIN"/>
    <property type="match status" value="1"/>
</dbReference>
<dbReference type="PANTHER" id="PTHR23513">
    <property type="entry name" value="INTEGRAL MEMBRANE EFFLUX PROTEIN-RELATED"/>
    <property type="match status" value="1"/>
</dbReference>
<keyword evidence="4 6" id="KW-1133">Transmembrane helix</keyword>
<evidence type="ECO:0000256" key="2">
    <source>
        <dbReference type="ARBA" id="ARBA00022475"/>
    </source>
</evidence>
<dbReference type="SUPFAM" id="SSF103473">
    <property type="entry name" value="MFS general substrate transporter"/>
    <property type="match status" value="1"/>
</dbReference>
<sequence>MTSPPVRPPERKATWRQFRDVPNLLRLLGVRLASQFTDGLFQAALGTAIIFNPERATTGSAIAAGLAVLLLPYSLVGPFAGALLDRWDRRQVFIGANCLRAVLILITAVVVGLGGTETAMLVAALAVGGASRFVASGLSAALPHVVEREQVVAMNAVTTTAGSAATAVGAGTAVLLREVFGAGNVGSGATMVVAAVTALVGAGVAARFPRRVLGPDHVEDDGTVELPLEDPHHPGPLRAIATGLAHGALAVWRAPTVAAALSGVGAHRMVFGFNTLMLLLLARYRFSDGSLGLTGFSAVAGATGVGMLLAAVVTPVSVAAVGRRTTLVAALAVNIAAELTMLTISFPVIVAAAGVLGLFGQVVKLSGDAAMQTDVPDERRGQVFAFQDALFNTTYVAAMAIAALVVPHDGGSRPLLVVGAVLYTVAIGAVLACYARGTDRRAGASNRYGG</sequence>
<evidence type="ECO:0000256" key="1">
    <source>
        <dbReference type="ARBA" id="ARBA00004651"/>
    </source>
</evidence>
<dbReference type="Pfam" id="PF07690">
    <property type="entry name" value="MFS_1"/>
    <property type="match status" value="1"/>
</dbReference>
<protein>
    <submittedName>
        <fullName evidence="7">MFS transporter</fullName>
    </submittedName>
</protein>
<feature type="transmembrane region" description="Helical" evidence="6">
    <location>
        <begin position="119"/>
        <end position="140"/>
    </location>
</feature>
<feature type="transmembrane region" description="Helical" evidence="6">
    <location>
        <begin position="92"/>
        <end position="113"/>
    </location>
</feature>
<comment type="subcellular location">
    <subcellularLocation>
        <location evidence="1">Cell membrane</location>
        <topology evidence="1">Multi-pass membrane protein</topology>
    </subcellularLocation>
</comment>
<dbReference type="InterPro" id="IPR036259">
    <property type="entry name" value="MFS_trans_sf"/>
</dbReference>
<dbReference type="InterPro" id="IPR011701">
    <property type="entry name" value="MFS"/>
</dbReference>
<dbReference type="Gene3D" id="1.20.1250.20">
    <property type="entry name" value="MFS general substrate transporter like domains"/>
    <property type="match status" value="1"/>
</dbReference>
<keyword evidence="5 6" id="KW-0472">Membrane</keyword>
<dbReference type="CDD" id="cd06173">
    <property type="entry name" value="MFS_MefA_like"/>
    <property type="match status" value="1"/>
</dbReference>
<gene>
    <name evidence="7" type="ORF">GCM10023147_13550</name>
</gene>
<evidence type="ECO:0000256" key="4">
    <source>
        <dbReference type="ARBA" id="ARBA00022989"/>
    </source>
</evidence>
<keyword evidence="8" id="KW-1185">Reference proteome</keyword>
<dbReference type="Proteomes" id="UP001500635">
    <property type="component" value="Unassembled WGS sequence"/>
</dbReference>
<accession>A0ABP8JBE5</accession>
<proteinExistence type="predicted"/>
<feature type="transmembrane region" description="Helical" evidence="6">
    <location>
        <begin position="61"/>
        <end position="80"/>
    </location>
</feature>
<keyword evidence="3 6" id="KW-0812">Transmembrane</keyword>
<reference evidence="8" key="1">
    <citation type="journal article" date="2019" name="Int. J. Syst. Evol. Microbiol.">
        <title>The Global Catalogue of Microorganisms (GCM) 10K type strain sequencing project: providing services to taxonomists for standard genome sequencing and annotation.</title>
        <authorList>
            <consortium name="The Broad Institute Genomics Platform"/>
            <consortium name="The Broad Institute Genome Sequencing Center for Infectious Disease"/>
            <person name="Wu L."/>
            <person name="Ma J."/>
        </authorList>
    </citation>
    <scope>NUCLEOTIDE SEQUENCE [LARGE SCALE GENOMIC DNA]</scope>
    <source>
        <strain evidence="8">JCM 17688</strain>
    </source>
</reference>
<feature type="transmembrane region" description="Helical" evidence="6">
    <location>
        <begin position="296"/>
        <end position="321"/>
    </location>
</feature>
<feature type="transmembrane region" description="Helical" evidence="6">
    <location>
        <begin position="188"/>
        <end position="206"/>
    </location>
</feature>
<evidence type="ECO:0000256" key="6">
    <source>
        <dbReference type="SAM" id="Phobius"/>
    </source>
</evidence>
<evidence type="ECO:0000313" key="7">
    <source>
        <dbReference type="EMBL" id="GAA4388205.1"/>
    </source>
</evidence>
<evidence type="ECO:0000256" key="3">
    <source>
        <dbReference type="ARBA" id="ARBA00022692"/>
    </source>
</evidence>
<feature type="transmembrane region" description="Helical" evidence="6">
    <location>
        <begin position="152"/>
        <end position="176"/>
    </location>
</feature>
<comment type="caution">
    <text evidence="7">The sequence shown here is derived from an EMBL/GenBank/DDBJ whole genome shotgun (WGS) entry which is preliminary data.</text>
</comment>
<name>A0ABP8JBE5_9ACTN</name>